<dbReference type="InterPro" id="IPR013762">
    <property type="entry name" value="Integrase-like_cat_sf"/>
</dbReference>
<dbReference type="GO" id="GO:0003677">
    <property type="term" value="F:DNA binding"/>
    <property type="evidence" value="ECO:0007669"/>
    <property type="project" value="InterPro"/>
</dbReference>
<evidence type="ECO:0000313" key="3">
    <source>
        <dbReference type="EMBL" id="VDI08165.1"/>
    </source>
</evidence>
<accession>A0A8B6CPL7</accession>
<keyword evidence="1" id="KW-0233">DNA recombination</keyword>
<dbReference type="InterPro" id="IPR011010">
    <property type="entry name" value="DNA_brk_join_enz"/>
</dbReference>
<evidence type="ECO:0000313" key="4">
    <source>
        <dbReference type="Proteomes" id="UP000596742"/>
    </source>
</evidence>
<feature type="compositionally biased region" description="Basic and acidic residues" evidence="2">
    <location>
        <begin position="10"/>
        <end position="23"/>
    </location>
</feature>
<dbReference type="EMBL" id="UYJE01002151">
    <property type="protein sequence ID" value="VDI08165.1"/>
    <property type="molecule type" value="Genomic_DNA"/>
</dbReference>
<organism evidence="3 4">
    <name type="scientific">Mytilus galloprovincialis</name>
    <name type="common">Mediterranean mussel</name>
    <dbReference type="NCBI Taxonomy" id="29158"/>
    <lineage>
        <taxon>Eukaryota</taxon>
        <taxon>Metazoa</taxon>
        <taxon>Spiralia</taxon>
        <taxon>Lophotrochozoa</taxon>
        <taxon>Mollusca</taxon>
        <taxon>Bivalvia</taxon>
        <taxon>Autobranchia</taxon>
        <taxon>Pteriomorphia</taxon>
        <taxon>Mytilida</taxon>
        <taxon>Mytiloidea</taxon>
        <taxon>Mytilidae</taxon>
        <taxon>Mytilinae</taxon>
        <taxon>Mytilus</taxon>
    </lineage>
</organism>
<dbReference type="PANTHER" id="PTHR21446">
    <property type="entry name" value="DUF3504 DOMAIN-CONTAINING PROTEIN"/>
    <property type="match status" value="1"/>
</dbReference>
<name>A0A8B6CPL7_MYTGA</name>
<reference evidence="3" key="1">
    <citation type="submission" date="2018-11" db="EMBL/GenBank/DDBJ databases">
        <authorList>
            <person name="Alioto T."/>
            <person name="Alioto T."/>
        </authorList>
    </citation>
    <scope>NUCLEOTIDE SEQUENCE</scope>
</reference>
<proteinExistence type="predicted"/>
<keyword evidence="4" id="KW-1185">Reference proteome</keyword>
<dbReference type="GO" id="GO:0006310">
    <property type="term" value="P:DNA recombination"/>
    <property type="evidence" value="ECO:0007669"/>
    <property type="project" value="UniProtKB-KW"/>
</dbReference>
<protein>
    <recommendedName>
        <fullName evidence="5">KCTD1_15</fullName>
    </recommendedName>
</protein>
<dbReference type="OrthoDB" id="5975103at2759"/>
<dbReference type="SUPFAM" id="SSF56349">
    <property type="entry name" value="DNA breaking-rejoining enzymes"/>
    <property type="match status" value="1"/>
</dbReference>
<evidence type="ECO:0000256" key="1">
    <source>
        <dbReference type="ARBA" id="ARBA00023172"/>
    </source>
</evidence>
<dbReference type="InterPro" id="IPR052787">
    <property type="entry name" value="MAVS"/>
</dbReference>
<dbReference type="Proteomes" id="UP000596742">
    <property type="component" value="Unassembled WGS sequence"/>
</dbReference>
<evidence type="ECO:0008006" key="5">
    <source>
        <dbReference type="Google" id="ProtNLM"/>
    </source>
</evidence>
<comment type="caution">
    <text evidence="3">The sequence shown here is derived from an EMBL/GenBank/DDBJ whole genome shotgun (WGS) entry which is preliminary data.</text>
</comment>
<dbReference type="GO" id="GO:0015074">
    <property type="term" value="P:DNA integration"/>
    <property type="evidence" value="ECO:0007669"/>
    <property type="project" value="InterPro"/>
</dbReference>
<feature type="region of interest" description="Disordered" evidence="2">
    <location>
        <begin position="1"/>
        <end position="23"/>
    </location>
</feature>
<dbReference type="AlphaFoldDB" id="A0A8B6CPL7"/>
<dbReference type="Gene3D" id="1.10.443.10">
    <property type="entry name" value="Intergrase catalytic core"/>
    <property type="match status" value="1"/>
</dbReference>
<evidence type="ECO:0000256" key="2">
    <source>
        <dbReference type="SAM" id="MobiDB-lite"/>
    </source>
</evidence>
<sequence length="446" mass="50716">MERFGTSTRQDIDDKRRNIHADKTQKSNTLSAKLFREYLTSKNREADFESFTTQRLDEALSHFYFDVRKIDGSMYKTSSLESIRHGLNRHLKAPPNNKVFDIIKDAAFQYANMSFDAAKAELKQAGKGNVQHYPIIQESDREKLYKSVYFSTHTPTGLSYKVQYDIRLYCCRRGAENMHTMTKSTFALKTDPDTGMRYIEKILDELTKNHRGNDKETTSGVMPEATGKEKPDFLMLILHFILHFKNFRLWQRPRDCFVDDDNEIWYYNAPVGEKKLKTFMSDLSLSCKLSQKYTNHSIRATGASILSKNKYDAQIMSVTGHKSVQSLSVYQRVDTQEKLEMGQTLGVTMGAVPAGIEALPAPPIRSALPVPPARLVLTENGSMALIEADTPQTLHSDFEGFDLNALLGDFDYNESSINVSNTRQAAGPQLFHKCKVTIIQNLTLNK</sequence>
<dbReference type="PANTHER" id="PTHR21446:SF6">
    <property type="entry name" value="MITOCHONDRIAL ANTIVIRAL-SIGNALING PROTEIN"/>
    <property type="match status" value="1"/>
</dbReference>
<gene>
    <name evidence="3" type="ORF">MGAL_10B094403</name>
</gene>